<dbReference type="InterPro" id="IPR051043">
    <property type="entry name" value="Sulfatase_Mod_Factor_Kinase"/>
</dbReference>
<name>A0A0K1Q187_9BACT</name>
<dbReference type="GO" id="GO:0120147">
    <property type="term" value="F:formylglycine-generating oxidase activity"/>
    <property type="evidence" value="ECO:0007669"/>
    <property type="project" value="TreeGrafter"/>
</dbReference>
<keyword evidence="3" id="KW-1185">Reference proteome</keyword>
<dbReference type="PANTHER" id="PTHR23150:SF19">
    <property type="entry name" value="FORMYLGLYCINE-GENERATING ENZYME"/>
    <property type="match status" value="1"/>
</dbReference>
<dbReference type="Gene3D" id="3.90.1580.10">
    <property type="entry name" value="paralog of FGE (formylglycine-generating enzyme)"/>
    <property type="match status" value="1"/>
</dbReference>
<sequence length="276" mass="31045">MDEPFRARYREEEHPVTLTQSFVMQDHETTQQEWAALGFKNLAGTRTNDDGGKDCTEPSCPASTMTWFEAVHFANEKSSREGLPACIELLDCTGTVGVDFECKGYRQTTSSYYECKGYRIPTMYEVEYAKRAGTRTAFYSGPFEPASNECIDIPHLDDTAWYCANSKRTTHPAKSKKPNPWGLYDMMGNASEFTSSDPYAYDPDIKPETDPEAQINTKGQIAHVDGAYFAWPTLLRSAAKTGELYYFMSNPQRTGMGVALGFRLVRSVSPEEAARW</sequence>
<dbReference type="Proteomes" id="UP000064967">
    <property type="component" value="Chromosome"/>
</dbReference>
<evidence type="ECO:0000259" key="1">
    <source>
        <dbReference type="Pfam" id="PF03781"/>
    </source>
</evidence>
<evidence type="ECO:0000313" key="2">
    <source>
        <dbReference type="EMBL" id="AKU99164.1"/>
    </source>
</evidence>
<dbReference type="AlphaFoldDB" id="A0A0K1Q187"/>
<dbReference type="InterPro" id="IPR016187">
    <property type="entry name" value="CTDL_fold"/>
</dbReference>
<accession>A0A0K1Q187</accession>
<evidence type="ECO:0000313" key="3">
    <source>
        <dbReference type="Proteomes" id="UP000064967"/>
    </source>
</evidence>
<protein>
    <recommendedName>
        <fullName evidence="1">Sulfatase-modifying factor enzyme-like domain-containing protein</fullName>
    </recommendedName>
</protein>
<proteinExistence type="predicted"/>
<gene>
    <name evidence="2" type="ORF">AKJ09_05828</name>
</gene>
<organism evidence="2 3">
    <name type="scientific">Labilithrix luteola</name>
    <dbReference type="NCBI Taxonomy" id="1391654"/>
    <lineage>
        <taxon>Bacteria</taxon>
        <taxon>Pseudomonadati</taxon>
        <taxon>Myxococcota</taxon>
        <taxon>Polyangia</taxon>
        <taxon>Polyangiales</taxon>
        <taxon>Labilitrichaceae</taxon>
        <taxon>Labilithrix</taxon>
    </lineage>
</organism>
<dbReference type="KEGG" id="llu:AKJ09_05828"/>
<dbReference type="STRING" id="1391654.AKJ09_05828"/>
<dbReference type="SUPFAM" id="SSF56436">
    <property type="entry name" value="C-type lectin-like"/>
    <property type="match status" value="1"/>
</dbReference>
<dbReference type="InterPro" id="IPR042095">
    <property type="entry name" value="SUMF_sf"/>
</dbReference>
<reference evidence="2 3" key="1">
    <citation type="submission" date="2015-08" db="EMBL/GenBank/DDBJ databases">
        <authorList>
            <person name="Babu N.S."/>
            <person name="Beckwith C.J."/>
            <person name="Beseler K.G."/>
            <person name="Brison A."/>
            <person name="Carone J.V."/>
            <person name="Caskin T.P."/>
            <person name="Diamond M."/>
            <person name="Durham M.E."/>
            <person name="Foxe J.M."/>
            <person name="Go M."/>
            <person name="Henderson B.A."/>
            <person name="Jones I.B."/>
            <person name="McGettigan J.A."/>
            <person name="Micheletti S.J."/>
            <person name="Nasrallah M.E."/>
            <person name="Ortiz D."/>
            <person name="Piller C.R."/>
            <person name="Privatt S.R."/>
            <person name="Schneider S.L."/>
            <person name="Sharp S."/>
            <person name="Smith T.C."/>
            <person name="Stanton J.D."/>
            <person name="Ullery H.E."/>
            <person name="Wilson R.J."/>
            <person name="Serrano M.G."/>
            <person name="Buck G."/>
            <person name="Lee V."/>
            <person name="Wang Y."/>
            <person name="Carvalho R."/>
            <person name="Voegtly L."/>
            <person name="Shi R."/>
            <person name="Duckworth R."/>
            <person name="Johnson A."/>
            <person name="Loviza R."/>
            <person name="Walstead R."/>
            <person name="Shah Z."/>
            <person name="Kiflezghi M."/>
            <person name="Wade K."/>
            <person name="Ball S.L."/>
            <person name="Bradley K.W."/>
            <person name="Asai D.J."/>
            <person name="Bowman C.A."/>
            <person name="Russell D.A."/>
            <person name="Pope W.H."/>
            <person name="Jacobs-Sera D."/>
            <person name="Hendrix R.W."/>
            <person name="Hatfull G.F."/>
        </authorList>
    </citation>
    <scope>NUCLEOTIDE SEQUENCE [LARGE SCALE GENOMIC DNA]</scope>
    <source>
        <strain evidence="2 3">DSM 27648</strain>
    </source>
</reference>
<dbReference type="EMBL" id="CP012333">
    <property type="protein sequence ID" value="AKU99164.1"/>
    <property type="molecule type" value="Genomic_DNA"/>
</dbReference>
<dbReference type="InterPro" id="IPR005532">
    <property type="entry name" value="SUMF_dom"/>
</dbReference>
<dbReference type="PANTHER" id="PTHR23150">
    <property type="entry name" value="SULFATASE MODIFYING FACTOR 1, 2"/>
    <property type="match status" value="1"/>
</dbReference>
<dbReference type="Pfam" id="PF03781">
    <property type="entry name" value="FGE-sulfatase"/>
    <property type="match status" value="1"/>
</dbReference>
<feature type="domain" description="Sulfatase-modifying factor enzyme-like" evidence="1">
    <location>
        <begin position="12"/>
        <end position="266"/>
    </location>
</feature>